<feature type="transmembrane region" description="Helical" evidence="1">
    <location>
        <begin position="542"/>
        <end position="561"/>
    </location>
</feature>
<dbReference type="Gene3D" id="3.90.550.10">
    <property type="entry name" value="Spore Coat Polysaccharide Biosynthesis Protein SpsA, Chain A"/>
    <property type="match status" value="1"/>
</dbReference>
<keyword evidence="1" id="KW-0812">Transmembrane</keyword>
<dbReference type="EMBL" id="ML996688">
    <property type="protein sequence ID" value="KAF2404382.1"/>
    <property type="molecule type" value="Genomic_DNA"/>
</dbReference>
<evidence type="ECO:0000259" key="2">
    <source>
        <dbReference type="Pfam" id="PF13632"/>
    </source>
</evidence>
<gene>
    <name evidence="4" type="ORF">EJ06DRAFT_535627</name>
</gene>
<evidence type="ECO:0000313" key="5">
    <source>
        <dbReference type="Proteomes" id="UP000799640"/>
    </source>
</evidence>
<feature type="transmembrane region" description="Helical" evidence="1">
    <location>
        <begin position="638"/>
        <end position="658"/>
    </location>
</feature>
<dbReference type="InterPro" id="IPR057688">
    <property type="entry name" value="DUF7928"/>
</dbReference>
<keyword evidence="1" id="KW-1133">Transmembrane helix</keyword>
<dbReference type="PANTHER" id="PTHR35408">
    <property type="entry name" value="CHROMOSOME 15, WHOLE GENOME SHOTGUN SEQUENCE"/>
    <property type="match status" value="1"/>
</dbReference>
<dbReference type="Pfam" id="PF13632">
    <property type="entry name" value="Glyco_trans_2_3"/>
    <property type="match status" value="1"/>
</dbReference>
<keyword evidence="5" id="KW-1185">Reference proteome</keyword>
<dbReference type="Proteomes" id="UP000799640">
    <property type="component" value="Unassembled WGS sequence"/>
</dbReference>
<proteinExistence type="predicted"/>
<feature type="transmembrane region" description="Helical" evidence="1">
    <location>
        <begin position="177"/>
        <end position="195"/>
    </location>
</feature>
<dbReference type="OrthoDB" id="38531at2759"/>
<protein>
    <submittedName>
        <fullName evidence="4">Uncharacterized protein</fullName>
    </submittedName>
</protein>
<accession>A0A6G1I7Z0</accession>
<dbReference type="InterPro" id="IPR001173">
    <property type="entry name" value="Glyco_trans_2-like"/>
</dbReference>
<feature type="domain" description="Glycosyltransferase 2-like" evidence="2">
    <location>
        <begin position="369"/>
        <end position="553"/>
    </location>
</feature>
<sequence>MQPPPSPALEDFNHEVMVSYIYQQMCSMQWVLARDSHFEGAIVRKSRGVFACYPSRLLESPFGVATVALDVQAAMMINSRIVKTYLQCSSGAVEVPLVNGVRYHFTAFVRESQTLVLWDDKTQAIIPRAKAIMDELMNKVWEHEQEGFAEDLKPEGEVLSKEADMERRECCSRRPTNMLNAILVAITMVLVLATLGAGWHEIALDIAVDRDFTRLAFIALAPVQIFFTLFFAQVICLVYKEGLEHFIAPTVRSVEQAVSVYELQGGSANLLIHDDGLQLLDETERVRLIEFYANHGIVWTAWPPDGQHGFARKGRFKKASNMNYGLMLANKSKEWSNEKEAQAYGSCLKTVLEESPGAWAEGSIRVEDYILLIDSDTRIPSDCLLDAVSEMKRSPEVGILQFSSGTMQVTHKYFENGITFFTEMSYTAIRYTVSNGDATLFVGHNAILRWAAIQEVSFTDDDGYDKYWSESHVSEDFDMSLRLQVSGYTIRLAAWAGQGFKEGVSLTVYDELARWEKHAYGCNELIFHPLGLWLHYIDSWKVWFSVVLVFNGLGNIALACLRYRTAGRNYALLAHMFERRVAWGATSKEVEFSNFFIEVPRVLARFRFSMAFALLSIVALVIFAKAPFVPHDWRITDFVAILPMATVAASHLLLPIALNPALMTFSW</sequence>
<feature type="transmembrane region" description="Helical" evidence="1">
    <location>
        <begin position="215"/>
        <end position="239"/>
    </location>
</feature>
<dbReference type="InterPro" id="IPR029044">
    <property type="entry name" value="Nucleotide-diphossugar_trans"/>
</dbReference>
<dbReference type="SUPFAM" id="SSF53448">
    <property type="entry name" value="Nucleotide-diphospho-sugar transferases"/>
    <property type="match status" value="1"/>
</dbReference>
<dbReference type="Pfam" id="PF25550">
    <property type="entry name" value="DUF7928"/>
    <property type="match status" value="1"/>
</dbReference>
<evidence type="ECO:0000313" key="4">
    <source>
        <dbReference type="EMBL" id="KAF2404382.1"/>
    </source>
</evidence>
<reference evidence="4" key="1">
    <citation type="journal article" date="2020" name="Stud. Mycol.">
        <title>101 Dothideomycetes genomes: a test case for predicting lifestyles and emergence of pathogens.</title>
        <authorList>
            <person name="Haridas S."/>
            <person name="Albert R."/>
            <person name="Binder M."/>
            <person name="Bloem J."/>
            <person name="Labutti K."/>
            <person name="Salamov A."/>
            <person name="Andreopoulos B."/>
            <person name="Baker S."/>
            <person name="Barry K."/>
            <person name="Bills G."/>
            <person name="Bluhm B."/>
            <person name="Cannon C."/>
            <person name="Castanera R."/>
            <person name="Culley D."/>
            <person name="Daum C."/>
            <person name="Ezra D."/>
            <person name="Gonzalez J."/>
            <person name="Henrissat B."/>
            <person name="Kuo A."/>
            <person name="Liang C."/>
            <person name="Lipzen A."/>
            <person name="Lutzoni F."/>
            <person name="Magnuson J."/>
            <person name="Mondo S."/>
            <person name="Nolan M."/>
            <person name="Ohm R."/>
            <person name="Pangilinan J."/>
            <person name="Park H.-J."/>
            <person name="Ramirez L."/>
            <person name="Alfaro M."/>
            <person name="Sun H."/>
            <person name="Tritt A."/>
            <person name="Yoshinaga Y."/>
            <person name="Zwiers L.-H."/>
            <person name="Turgeon B."/>
            <person name="Goodwin S."/>
            <person name="Spatafora J."/>
            <person name="Crous P."/>
            <person name="Grigoriev I."/>
        </authorList>
    </citation>
    <scope>NUCLEOTIDE SEQUENCE</scope>
    <source>
        <strain evidence="4">CBS 262.69</strain>
    </source>
</reference>
<evidence type="ECO:0000259" key="3">
    <source>
        <dbReference type="Pfam" id="PF25550"/>
    </source>
</evidence>
<dbReference type="PANTHER" id="PTHR35408:SF3">
    <property type="entry name" value="GLYCOSYLTRANSFERASE 2-LIKE DOMAIN-CONTAINING PROTEIN"/>
    <property type="match status" value="1"/>
</dbReference>
<keyword evidence="1" id="KW-0472">Membrane</keyword>
<feature type="transmembrane region" description="Helical" evidence="1">
    <location>
        <begin position="608"/>
        <end position="626"/>
    </location>
</feature>
<organism evidence="4 5">
    <name type="scientific">Trichodelitschia bisporula</name>
    <dbReference type="NCBI Taxonomy" id="703511"/>
    <lineage>
        <taxon>Eukaryota</taxon>
        <taxon>Fungi</taxon>
        <taxon>Dikarya</taxon>
        <taxon>Ascomycota</taxon>
        <taxon>Pezizomycotina</taxon>
        <taxon>Dothideomycetes</taxon>
        <taxon>Dothideomycetes incertae sedis</taxon>
        <taxon>Phaeotrichales</taxon>
        <taxon>Phaeotrichaceae</taxon>
        <taxon>Trichodelitschia</taxon>
    </lineage>
</organism>
<name>A0A6G1I7Z0_9PEZI</name>
<evidence type="ECO:0000256" key="1">
    <source>
        <dbReference type="SAM" id="Phobius"/>
    </source>
</evidence>
<feature type="domain" description="DUF7928" evidence="3">
    <location>
        <begin position="13"/>
        <end position="148"/>
    </location>
</feature>
<dbReference type="AlphaFoldDB" id="A0A6G1I7Z0"/>